<dbReference type="RefSeq" id="WP_091548467.1">
    <property type="nucleotide sequence ID" value="NZ_FONY01000031.1"/>
</dbReference>
<gene>
    <name evidence="1" type="ORF">SAMN04488541_10318</name>
</gene>
<sequence>MGYSNYKSLRQALDKLNLEEIDLDLFPKVMPIEPSDWLKKSLEIAALLPLTNEKSKSEKLISPILSEVVIQYLDSITLYSGEELYVDESQDLAGACDFFIAKHPKKKVMQAPIVTVVEAKDEDFDYGQGQCIAQMYAAQLFNEQKGKPQAFIYGCASTGGEWQFLKLAGKQVLIDNKTYYLPDLPVILGIFHQIVRSFL</sequence>
<keyword evidence="2" id="KW-1185">Reference proteome</keyword>
<name>A0A1I2IED1_9BACT</name>
<evidence type="ECO:0000313" key="2">
    <source>
        <dbReference type="Proteomes" id="UP000199513"/>
    </source>
</evidence>
<proteinExistence type="predicted"/>
<dbReference type="EMBL" id="FONY01000031">
    <property type="protein sequence ID" value="SFF39990.1"/>
    <property type="molecule type" value="Genomic_DNA"/>
</dbReference>
<dbReference type="OrthoDB" id="874732at2"/>
<dbReference type="Proteomes" id="UP000199513">
    <property type="component" value="Unassembled WGS sequence"/>
</dbReference>
<accession>A0A1I2IED1</accession>
<organism evidence="1 2">
    <name type="scientific">Thermoflexibacter ruber</name>
    <dbReference type="NCBI Taxonomy" id="1003"/>
    <lineage>
        <taxon>Bacteria</taxon>
        <taxon>Pseudomonadati</taxon>
        <taxon>Bacteroidota</taxon>
        <taxon>Cytophagia</taxon>
        <taxon>Cytophagales</taxon>
        <taxon>Thermoflexibacteraceae</taxon>
        <taxon>Thermoflexibacter</taxon>
    </lineage>
</organism>
<dbReference type="STRING" id="1003.SAMN04488541_10318"/>
<reference evidence="2" key="1">
    <citation type="submission" date="2016-10" db="EMBL/GenBank/DDBJ databases">
        <authorList>
            <person name="Varghese N."/>
            <person name="Submissions S."/>
        </authorList>
    </citation>
    <scope>NUCLEOTIDE SEQUENCE [LARGE SCALE GENOMIC DNA]</scope>
    <source>
        <strain>GEY</strain>
        <strain evidence="2">DSM 9560</strain>
    </source>
</reference>
<evidence type="ECO:0000313" key="1">
    <source>
        <dbReference type="EMBL" id="SFF39990.1"/>
    </source>
</evidence>
<dbReference type="AlphaFoldDB" id="A0A1I2IED1"/>
<protein>
    <submittedName>
        <fullName evidence="1">Uncharacterized protein</fullName>
    </submittedName>
</protein>